<dbReference type="SUPFAM" id="SSF52980">
    <property type="entry name" value="Restriction endonuclease-like"/>
    <property type="match status" value="1"/>
</dbReference>
<dbReference type="HAMAP" id="MF_00048">
    <property type="entry name" value="UPF0102"/>
    <property type="match status" value="1"/>
</dbReference>
<sequence length="129" mass="14720">MTSTNTRTLDTIPDRQTLGRWGEKTAADYLESRGYRILARNWRTREGELDLVACQTDCLVAVEVKTRSGQGYGSPLEAITRRKARRLRRLLLEWVREHRPGAERLRIDAIGITVRPGELPGIDHLRGIV</sequence>
<gene>
    <name evidence="3" type="ORF">GCM10009768_17440</name>
</gene>
<dbReference type="Gene3D" id="3.40.1350.10">
    <property type="match status" value="1"/>
</dbReference>
<dbReference type="Pfam" id="PF02021">
    <property type="entry name" value="UPF0102"/>
    <property type="match status" value="1"/>
</dbReference>
<dbReference type="PANTHER" id="PTHR34039">
    <property type="entry name" value="UPF0102 PROTEIN YRAN"/>
    <property type="match status" value="1"/>
</dbReference>
<organism evidence="3 4">
    <name type="scientific">Leucobacter iarius</name>
    <dbReference type="NCBI Taxonomy" id="333963"/>
    <lineage>
        <taxon>Bacteria</taxon>
        <taxon>Bacillati</taxon>
        <taxon>Actinomycetota</taxon>
        <taxon>Actinomycetes</taxon>
        <taxon>Micrococcales</taxon>
        <taxon>Microbacteriaceae</taxon>
        <taxon>Leucobacter</taxon>
    </lineage>
</organism>
<dbReference type="Proteomes" id="UP001500851">
    <property type="component" value="Unassembled WGS sequence"/>
</dbReference>
<evidence type="ECO:0000256" key="1">
    <source>
        <dbReference type="ARBA" id="ARBA00006738"/>
    </source>
</evidence>
<dbReference type="NCBIfam" id="NF009154">
    <property type="entry name" value="PRK12497.3-3"/>
    <property type="match status" value="1"/>
</dbReference>
<name>A0ABP4XPV6_9MICO</name>
<proteinExistence type="inferred from homology"/>
<dbReference type="InterPro" id="IPR011856">
    <property type="entry name" value="tRNA_endonuc-like_dom_sf"/>
</dbReference>
<reference evidence="4" key="1">
    <citation type="journal article" date="2019" name="Int. J. Syst. Evol. Microbiol.">
        <title>The Global Catalogue of Microorganisms (GCM) 10K type strain sequencing project: providing services to taxonomists for standard genome sequencing and annotation.</title>
        <authorList>
            <consortium name="The Broad Institute Genomics Platform"/>
            <consortium name="The Broad Institute Genome Sequencing Center for Infectious Disease"/>
            <person name="Wu L."/>
            <person name="Ma J."/>
        </authorList>
    </citation>
    <scope>NUCLEOTIDE SEQUENCE [LARGE SCALE GENOMIC DNA]</scope>
    <source>
        <strain evidence="4">JCM 14736</strain>
    </source>
</reference>
<dbReference type="RefSeq" id="WP_046455652.1">
    <property type="nucleotide sequence ID" value="NZ_BAAAOB010000001.1"/>
</dbReference>
<comment type="similarity">
    <text evidence="1 2">Belongs to the UPF0102 family.</text>
</comment>
<keyword evidence="4" id="KW-1185">Reference proteome</keyword>
<dbReference type="CDD" id="cd20736">
    <property type="entry name" value="PoNe_Nuclease"/>
    <property type="match status" value="1"/>
</dbReference>
<evidence type="ECO:0000256" key="2">
    <source>
        <dbReference type="HAMAP-Rule" id="MF_00048"/>
    </source>
</evidence>
<protein>
    <recommendedName>
        <fullName evidence="2">UPF0102 protein GCM10009768_17440</fullName>
    </recommendedName>
</protein>
<dbReference type="InterPro" id="IPR003509">
    <property type="entry name" value="UPF0102_YraN-like"/>
</dbReference>
<evidence type="ECO:0000313" key="4">
    <source>
        <dbReference type="Proteomes" id="UP001500851"/>
    </source>
</evidence>
<evidence type="ECO:0000313" key="3">
    <source>
        <dbReference type="EMBL" id="GAA1788907.1"/>
    </source>
</evidence>
<comment type="caution">
    <text evidence="3">The sequence shown here is derived from an EMBL/GenBank/DDBJ whole genome shotgun (WGS) entry which is preliminary data.</text>
</comment>
<dbReference type="EMBL" id="BAAAOB010000001">
    <property type="protein sequence ID" value="GAA1788907.1"/>
    <property type="molecule type" value="Genomic_DNA"/>
</dbReference>
<dbReference type="PANTHER" id="PTHR34039:SF1">
    <property type="entry name" value="UPF0102 PROTEIN YRAN"/>
    <property type="match status" value="1"/>
</dbReference>
<dbReference type="InterPro" id="IPR011335">
    <property type="entry name" value="Restrct_endonuc-II-like"/>
</dbReference>
<accession>A0ABP4XPV6</accession>